<dbReference type="EMBL" id="CM042012">
    <property type="protein sequence ID" value="KAI3751520.1"/>
    <property type="molecule type" value="Genomic_DNA"/>
</dbReference>
<reference evidence="1 2" key="2">
    <citation type="journal article" date="2022" name="Mol. Ecol. Resour.">
        <title>The genomes of chicory, endive, great burdock and yacon provide insights into Asteraceae paleo-polyploidization history and plant inulin production.</title>
        <authorList>
            <person name="Fan W."/>
            <person name="Wang S."/>
            <person name="Wang H."/>
            <person name="Wang A."/>
            <person name="Jiang F."/>
            <person name="Liu H."/>
            <person name="Zhao H."/>
            <person name="Xu D."/>
            <person name="Zhang Y."/>
        </authorList>
    </citation>
    <scope>NUCLEOTIDE SEQUENCE [LARGE SCALE GENOMIC DNA]</scope>
    <source>
        <strain evidence="2">cv. Punajuju</strain>
        <tissue evidence="1">Leaves</tissue>
    </source>
</reference>
<proteinExistence type="predicted"/>
<dbReference type="Proteomes" id="UP001055811">
    <property type="component" value="Linkage Group LG04"/>
</dbReference>
<accession>A0ACB9DYI6</accession>
<gene>
    <name evidence="1" type="ORF">L2E82_22608</name>
</gene>
<name>A0ACB9DYI6_CICIN</name>
<keyword evidence="2" id="KW-1185">Reference proteome</keyword>
<reference evidence="2" key="1">
    <citation type="journal article" date="2022" name="Mol. Ecol. Resour.">
        <title>The genomes of chicory, endive, great burdock and yacon provide insights into Asteraceae palaeo-polyploidization history and plant inulin production.</title>
        <authorList>
            <person name="Fan W."/>
            <person name="Wang S."/>
            <person name="Wang H."/>
            <person name="Wang A."/>
            <person name="Jiang F."/>
            <person name="Liu H."/>
            <person name="Zhao H."/>
            <person name="Xu D."/>
            <person name="Zhang Y."/>
        </authorList>
    </citation>
    <scope>NUCLEOTIDE SEQUENCE [LARGE SCALE GENOMIC DNA]</scope>
    <source>
        <strain evidence="2">cv. Punajuju</strain>
    </source>
</reference>
<protein>
    <submittedName>
        <fullName evidence="1">Uncharacterized protein</fullName>
    </submittedName>
</protein>
<evidence type="ECO:0000313" key="1">
    <source>
        <dbReference type="EMBL" id="KAI3751520.1"/>
    </source>
</evidence>
<comment type="caution">
    <text evidence="1">The sequence shown here is derived from an EMBL/GenBank/DDBJ whole genome shotgun (WGS) entry which is preliminary data.</text>
</comment>
<evidence type="ECO:0000313" key="2">
    <source>
        <dbReference type="Proteomes" id="UP001055811"/>
    </source>
</evidence>
<sequence>MAPSNVSIVFLSSYFLLFLAVAGKESALERSKGEAKGIADKYQIVKLSNKKRGSLQVVHKHGPCSRFRTNMVKPLTVEEILSHDQSRVESIRSRLTATTTTGKKDTKTSKATITAKSGTAFNSGNYMVTVGLGNPKKDVTLIFDTGSDITWTQCQPCAGSCYSQIEPIFEPSSSTTYSNISCTSTECSRGISATGNLPGCGQNNEGNYGRASGLLGLGKGKLSVVSQAAKKYGKVFSYCLPSTDSPTGYLTIGRSGIASNVKYTPLLTSEGSSSFYMVDLNTITVGGNRIAVGASSTILDSGTVITRLPPKAYSALSKAFRAQMKQYPLTKPLSILDTCYDLSNHTDVKIPKISMVWGGNVGVEIPASGILLANDPSQVCFP</sequence>
<organism evidence="1 2">
    <name type="scientific">Cichorium intybus</name>
    <name type="common">Chicory</name>
    <dbReference type="NCBI Taxonomy" id="13427"/>
    <lineage>
        <taxon>Eukaryota</taxon>
        <taxon>Viridiplantae</taxon>
        <taxon>Streptophyta</taxon>
        <taxon>Embryophyta</taxon>
        <taxon>Tracheophyta</taxon>
        <taxon>Spermatophyta</taxon>
        <taxon>Magnoliopsida</taxon>
        <taxon>eudicotyledons</taxon>
        <taxon>Gunneridae</taxon>
        <taxon>Pentapetalae</taxon>
        <taxon>asterids</taxon>
        <taxon>campanulids</taxon>
        <taxon>Asterales</taxon>
        <taxon>Asteraceae</taxon>
        <taxon>Cichorioideae</taxon>
        <taxon>Cichorieae</taxon>
        <taxon>Cichoriinae</taxon>
        <taxon>Cichorium</taxon>
    </lineage>
</organism>